<evidence type="ECO:0000313" key="2">
    <source>
        <dbReference type="Proteomes" id="UP000765160"/>
    </source>
</evidence>
<sequence>MSSAELDRLASDLVAHPALVERLAPSLQPGADPVAAAAAFRAAGYAIDAAELPGPHAAPRPLDEATLDRVAGGFMHLRTTVSPFEDGPGG</sequence>
<evidence type="ECO:0000313" key="1">
    <source>
        <dbReference type="EMBL" id="NKE46471.1"/>
    </source>
</evidence>
<comment type="caution">
    <text evidence="1">The sequence shown here is derived from an EMBL/GenBank/DDBJ whole genome shotgun (WGS) entry which is preliminary data.</text>
</comment>
<dbReference type="EMBL" id="JAAVTX010000005">
    <property type="protein sequence ID" value="NKE46471.1"/>
    <property type="molecule type" value="Genomic_DNA"/>
</dbReference>
<gene>
    <name evidence="1" type="ORF">HB662_16940</name>
</gene>
<organism evidence="1 2">
    <name type="scientific">Falsiroseomonas frigidaquae</name>
    <dbReference type="NCBI Taxonomy" id="487318"/>
    <lineage>
        <taxon>Bacteria</taxon>
        <taxon>Pseudomonadati</taxon>
        <taxon>Pseudomonadota</taxon>
        <taxon>Alphaproteobacteria</taxon>
        <taxon>Acetobacterales</taxon>
        <taxon>Roseomonadaceae</taxon>
        <taxon>Falsiroseomonas</taxon>
    </lineage>
</organism>
<proteinExistence type="predicted"/>
<dbReference type="RefSeq" id="WP_168051009.1">
    <property type="nucleotide sequence ID" value="NZ_JAATJR010000005.1"/>
</dbReference>
<accession>A0ABX1F2E8</accession>
<protein>
    <recommendedName>
        <fullName evidence="3">Nif11 domain-containing protein</fullName>
    </recommendedName>
</protein>
<keyword evidence="2" id="KW-1185">Reference proteome</keyword>
<evidence type="ECO:0008006" key="3">
    <source>
        <dbReference type="Google" id="ProtNLM"/>
    </source>
</evidence>
<reference evidence="1 2" key="1">
    <citation type="submission" date="2020-03" db="EMBL/GenBank/DDBJ databases">
        <title>Roseomonas selenitidurans sp. nov. isolated from soil.</title>
        <authorList>
            <person name="Liu H."/>
        </authorList>
    </citation>
    <scope>NUCLEOTIDE SEQUENCE [LARGE SCALE GENOMIC DNA]</scope>
    <source>
        <strain evidence="1 2">JCM 15073</strain>
    </source>
</reference>
<dbReference type="Proteomes" id="UP000765160">
    <property type="component" value="Unassembled WGS sequence"/>
</dbReference>
<name>A0ABX1F2E8_9PROT</name>